<evidence type="ECO:0000313" key="1">
    <source>
        <dbReference type="EMBL" id="KEQ88802.1"/>
    </source>
</evidence>
<keyword evidence="2" id="KW-1185">Reference proteome</keyword>
<dbReference type="RefSeq" id="XP_029764989.1">
    <property type="nucleotide sequence ID" value="XM_029904738.1"/>
</dbReference>
<dbReference type="GeneID" id="40747044"/>
<sequence length="51" mass="5813">MKTIHICHRGPIADWERAEDERPCCPSPCAKLCYAHPVQMHNVFKISAALH</sequence>
<name>A0A074Y3N3_AURPU</name>
<reference evidence="1 2" key="1">
    <citation type="journal article" date="2014" name="BMC Genomics">
        <title>Genome sequencing of four Aureobasidium pullulans varieties: biotechnological potential, stress tolerance, and description of new species.</title>
        <authorList>
            <person name="Gostin Ar C."/>
            <person name="Ohm R.A."/>
            <person name="Kogej T."/>
            <person name="Sonjak S."/>
            <person name="Turk M."/>
            <person name="Zajc J."/>
            <person name="Zalar P."/>
            <person name="Grube M."/>
            <person name="Sun H."/>
            <person name="Han J."/>
            <person name="Sharma A."/>
            <person name="Chiniquy J."/>
            <person name="Ngan C.Y."/>
            <person name="Lipzen A."/>
            <person name="Barry K."/>
            <person name="Grigoriev I.V."/>
            <person name="Gunde-Cimerman N."/>
        </authorList>
    </citation>
    <scope>NUCLEOTIDE SEQUENCE [LARGE SCALE GENOMIC DNA]</scope>
    <source>
        <strain evidence="1 2">EXF-150</strain>
    </source>
</reference>
<organism evidence="1 2">
    <name type="scientific">Aureobasidium pullulans EXF-150</name>
    <dbReference type="NCBI Taxonomy" id="1043002"/>
    <lineage>
        <taxon>Eukaryota</taxon>
        <taxon>Fungi</taxon>
        <taxon>Dikarya</taxon>
        <taxon>Ascomycota</taxon>
        <taxon>Pezizomycotina</taxon>
        <taxon>Dothideomycetes</taxon>
        <taxon>Dothideomycetidae</taxon>
        <taxon>Dothideales</taxon>
        <taxon>Saccotheciaceae</taxon>
        <taxon>Aureobasidium</taxon>
    </lineage>
</organism>
<dbReference type="EMBL" id="KL584975">
    <property type="protein sequence ID" value="KEQ88802.1"/>
    <property type="molecule type" value="Genomic_DNA"/>
</dbReference>
<proteinExistence type="predicted"/>
<dbReference type="Proteomes" id="UP000030706">
    <property type="component" value="Unassembled WGS sequence"/>
</dbReference>
<evidence type="ECO:0000313" key="2">
    <source>
        <dbReference type="Proteomes" id="UP000030706"/>
    </source>
</evidence>
<dbReference type="HOGENOM" id="CLU_3105958_0_0_1"/>
<gene>
    <name evidence="1" type="ORF">M438DRAFT_342351</name>
</gene>
<protein>
    <submittedName>
        <fullName evidence="1">Uncharacterized protein</fullName>
    </submittedName>
</protein>
<dbReference type="AlphaFoldDB" id="A0A074Y3N3"/>
<accession>A0A074Y3N3</accession>